<evidence type="ECO:0000313" key="2">
    <source>
        <dbReference type="EMBL" id="MDR6945116.1"/>
    </source>
</evidence>
<dbReference type="Proteomes" id="UP001247620">
    <property type="component" value="Unassembled WGS sequence"/>
</dbReference>
<dbReference type="RefSeq" id="WP_310102530.1">
    <property type="nucleotide sequence ID" value="NZ_JAVDUU010000005.1"/>
</dbReference>
<organism evidence="2 3">
    <name type="scientific">Mucilaginibacter pocheonensis</name>
    <dbReference type="NCBI Taxonomy" id="398050"/>
    <lineage>
        <taxon>Bacteria</taxon>
        <taxon>Pseudomonadati</taxon>
        <taxon>Bacteroidota</taxon>
        <taxon>Sphingobacteriia</taxon>
        <taxon>Sphingobacteriales</taxon>
        <taxon>Sphingobacteriaceae</taxon>
        <taxon>Mucilaginibacter</taxon>
    </lineage>
</organism>
<evidence type="ECO:0000313" key="3">
    <source>
        <dbReference type="Proteomes" id="UP001247620"/>
    </source>
</evidence>
<dbReference type="InterPro" id="IPR038186">
    <property type="entry name" value="CHAD_dom_sf"/>
</dbReference>
<dbReference type="Pfam" id="PF05235">
    <property type="entry name" value="CHAD"/>
    <property type="match status" value="1"/>
</dbReference>
<evidence type="ECO:0000259" key="1">
    <source>
        <dbReference type="Pfam" id="PF05235"/>
    </source>
</evidence>
<feature type="domain" description="CHAD" evidence="1">
    <location>
        <begin position="9"/>
        <end position="215"/>
    </location>
</feature>
<dbReference type="InterPro" id="IPR007899">
    <property type="entry name" value="CHAD_dom"/>
</dbReference>
<gene>
    <name evidence="2" type="ORF">J2W55_004984</name>
</gene>
<protein>
    <submittedName>
        <fullName evidence="2">CHAD domain-containing protein</fullName>
    </submittedName>
</protein>
<name>A0ABU1TIN1_9SPHI</name>
<keyword evidence="3" id="KW-1185">Reference proteome</keyword>
<comment type="caution">
    <text evidence="2">The sequence shown here is derived from an EMBL/GenBank/DDBJ whole genome shotgun (WGS) entry which is preliminary data.</text>
</comment>
<proteinExistence type="predicted"/>
<sequence length="263" mass="31135">MKKKEERKYFDKEWKEMKTSLESYLKREQQEDLHKFRVQVKKIRAFLILSDSAGHHPDLIKHFKPVRKIFKKAGEIRNAYMNQKLGKIHQIASDEFMHNQHQLQVTANEKFKLHHAEYLEDIKEAHKNIREKIKPVSDVHINLFYQHQLQQIADSLAQLKFNDQLHTNRKQVKILIYNHKIAHKVLNTGFNENYLEQVQTAIGDWHDHVLAMELFADDNVKNKAAFNNLKQPDKRLREHISGLTADFYNQATTAVEVPVEQLS</sequence>
<accession>A0ABU1TIN1</accession>
<reference evidence="2 3" key="1">
    <citation type="submission" date="2023-07" db="EMBL/GenBank/DDBJ databases">
        <title>Sorghum-associated microbial communities from plants grown in Nebraska, USA.</title>
        <authorList>
            <person name="Schachtman D."/>
        </authorList>
    </citation>
    <scope>NUCLEOTIDE SEQUENCE [LARGE SCALE GENOMIC DNA]</scope>
    <source>
        <strain evidence="2 3">3262</strain>
    </source>
</reference>
<dbReference type="EMBL" id="JAVDUU010000005">
    <property type="protein sequence ID" value="MDR6945116.1"/>
    <property type="molecule type" value="Genomic_DNA"/>
</dbReference>
<dbReference type="Gene3D" id="1.40.20.10">
    <property type="entry name" value="CHAD domain"/>
    <property type="match status" value="1"/>
</dbReference>